<dbReference type="InterPro" id="IPR011051">
    <property type="entry name" value="RmlC_Cupin_sf"/>
</dbReference>
<dbReference type="OrthoDB" id="9800082at2"/>
<evidence type="ECO:0000256" key="1">
    <source>
        <dbReference type="SAM" id="MobiDB-lite"/>
    </source>
</evidence>
<dbReference type="Proteomes" id="UP000317893">
    <property type="component" value="Unassembled WGS sequence"/>
</dbReference>
<dbReference type="PANTHER" id="PTHR37943">
    <property type="entry name" value="PROTEIN VES"/>
    <property type="match status" value="1"/>
</dbReference>
<dbReference type="PANTHER" id="PTHR37943:SF1">
    <property type="entry name" value="PROTEIN VES"/>
    <property type="match status" value="1"/>
</dbReference>
<dbReference type="InterPro" id="IPR014710">
    <property type="entry name" value="RmlC-like_jellyroll"/>
</dbReference>
<protein>
    <recommendedName>
        <fullName evidence="4">HutD protein</fullName>
    </recommendedName>
</protein>
<sequence>MNGTPTDRLGVERFADKAPRPWNNGHGSTRELARRLLGVVGPDFVWRISVAEVTDEVELSTFHGVQRTVMPVHGGGMTLDVDGVAHTVAPFETFRFDAEARVFARPDDGAVQILNVMTKSARMVAHIDVVDLRVGAHSIAGATSWVQLTGSASVHTTDDRQADLAPLDTLVPRPRVRVLHGTGRGAVVRMTNYRAYHATA</sequence>
<dbReference type="AlphaFoldDB" id="A0A542DZS6"/>
<keyword evidence="3" id="KW-1185">Reference proteome</keyword>
<dbReference type="Pfam" id="PF05962">
    <property type="entry name" value="HutD"/>
    <property type="match status" value="1"/>
</dbReference>
<comment type="caution">
    <text evidence="2">The sequence shown here is derived from an EMBL/GenBank/DDBJ whole genome shotgun (WGS) entry which is preliminary data.</text>
</comment>
<dbReference type="InterPro" id="IPR010282">
    <property type="entry name" value="Uncharacterised_HutD/Ves"/>
</dbReference>
<dbReference type="EMBL" id="VFMN01000001">
    <property type="protein sequence ID" value="TQJ08597.1"/>
    <property type="molecule type" value="Genomic_DNA"/>
</dbReference>
<dbReference type="Gene3D" id="2.60.120.10">
    <property type="entry name" value="Jelly Rolls"/>
    <property type="match status" value="1"/>
</dbReference>
<accession>A0A542DZS6</accession>
<evidence type="ECO:0000313" key="2">
    <source>
        <dbReference type="EMBL" id="TQJ08597.1"/>
    </source>
</evidence>
<organism evidence="2 3">
    <name type="scientific">Lapillicoccus jejuensis</name>
    <dbReference type="NCBI Taxonomy" id="402171"/>
    <lineage>
        <taxon>Bacteria</taxon>
        <taxon>Bacillati</taxon>
        <taxon>Actinomycetota</taxon>
        <taxon>Actinomycetes</taxon>
        <taxon>Micrococcales</taxon>
        <taxon>Intrasporangiaceae</taxon>
        <taxon>Lapillicoccus</taxon>
    </lineage>
</organism>
<evidence type="ECO:0000313" key="3">
    <source>
        <dbReference type="Proteomes" id="UP000317893"/>
    </source>
</evidence>
<name>A0A542DZS6_9MICO</name>
<dbReference type="SUPFAM" id="SSF51182">
    <property type="entry name" value="RmlC-like cupins"/>
    <property type="match status" value="1"/>
</dbReference>
<dbReference type="RefSeq" id="WP_141848097.1">
    <property type="nucleotide sequence ID" value="NZ_BAAAPR010000004.1"/>
</dbReference>
<proteinExistence type="predicted"/>
<feature type="region of interest" description="Disordered" evidence="1">
    <location>
        <begin position="1"/>
        <end position="27"/>
    </location>
</feature>
<evidence type="ECO:0008006" key="4">
    <source>
        <dbReference type="Google" id="ProtNLM"/>
    </source>
</evidence>
<reference evidence="2 3" key="1">
    <citation type="submission" date="2019-06" db="EMBL/GenBank/DDBJ databases">
        <title>Sequencing the genomes of 1000 actinobacteria strains.</title>
        <authorList>
            <person name="Klenk H.-P."/>
        </authorList>
    </citation>
    <scope>NUCLEOTIDE SEQUENCE [LARGE SCALE GENOMIC DNA]</scope>
    <source>
        <strain evidence="2 3">DSM 18607</strain>
    </source>
</reference>
<feature type="compositionally biased region" description="Basic and acidic residues" evidence="1">
    <location>
        <begin position="9"/>
        <end position="19"/>
    </location>
</feature>
<gene>
    <name evidence="2" type="ORF">FB458_1687</name>
</gene>